<dbReference type="VEuPathDB" id="TriTrypDB:ADEAN_000891600"/>
<evidence type="ECO:0000313" key="3">
    <source>
        <dbReference type="Proteomes" id="UP000515908"/>
    </source>
</evidence>
<dbReference type="AlphaFoldDB" id="A0A7G2CQX0"/>
<dbReference type="Gene3D" id="2.60.120.590">
    <property type="entry name" value="Alpha-ketoglutarate-dependent dioxygenase AlkB-like"/>
    <property type="match status" value="1"/>
</dbReference>
<keyword evidence="3" id="KW-1185">Reference proteome</keyword>
<dbReference type="InterPro" id="IPR037151">
    <property type="entry name" value="AlkB-like_sf"/>
</dbReference>
<gene>
    <name evidence="2" type="ORF">ADEAN_000891600</name>
</gene>
<organism evidence="2 3">
    <name type="scientific">Angomonas deanei</name>
    <dbReference type="NCBI Taxonomy" id="59799"/>
    <lineage>
        <taxon>Eukaryota</taxon>
        <taxon>Discoba</taxon>
        <taxon>Euglenozoa</taxon>
        <taxon>Kinetoplastea</taxon>
        <taxon>Metakinetoplastina</taxon>
        <taxon>Trypanosomatida</taxon>
        <taxon>Trypanosomatidae</taxon>
        <taxon>Strigomonadinae</taxon>
        <taxon>Angomonas</taxon>
    </lineage>
</organism>
<evidence type="ECO:0000313" key="2">
    <source>
        <dbReference type="EMBL" id="CAD2221384.1"/>
    </source>
</evidence>
<feature type="region of interest" description="Disordered" evidence="1">
    <location>
        <begin position="264"/>
        <end position="289"/>
    </location>
</feature>
<dbReference type="EMBL" id="LR877165">
    <property type="protein sequence ID" value="CAD2221384.1"/>
    <property type="molecule type" value="Genomic_DNA"/>
</dbReference>
<reference evidence="2 3" key="1">
    <citation type="submission" date="2020-08" db="EMBL/GenBank/DDBJ databases">
        <authorList>
            <person name="Newling K."/>
            <person name="Davey J."/>
            <person name="Forrester S."/>
        </authorList>
    </citation>
    <scope>NUCLEOTIDE SEQUENCE [LARGE SCALE GENOMIC DNA]</scope>
    <source>
        <strain evidence="3">Crithidia deanei Carvalho (ATCC PRA-265)</strain>
    </source>
</reference>
<dbReference type="Proteomes" id="UP000515908">
    <property type="component" value="Chromosome 21"/>
</dbReference>
<name>A0A7G2CQX0_9TRYP</name>
<sequence length="455" mass="51405">MLFLTRRLVNARRLVRDTAVVNLPDGVGKCSVFRNVVTMEEEQRIYEELGQVLVRDGYPIILEGSSSDNKIVKQTYLEMYGIRQEYTEVKNWTRKEVRRLPGFVWSPTFLKILEQVCQALGRGMPDSGRVVEHNLPGYEQHVEHPTVGNEFFYFNFLSDTVLEFDDEATSRTGQVYLPSRSLMVLSDEARWGFRFGELPEDPHTFVNQQGREKSVECDLRLSVQTWTLCHKLIDNQMLQERLGESVALLEKRIASDAAKSVAHEEEELGRAVVPGETESPPGTGAAGGAGGLNAFISSAIERSNVKGKLGGEYAEATEKKQSMSEVKQDYDRYKEQFSNIHGILQDMKSMQDAGQPVNDLWLSKKMKTNVSSDEERDRAEGFDASNIEGTWDNVDAKARFYKEKLKKMDYDGTAFSNSRLPDMSGETPLDMKGTIRKIAPFVKDGEKILSQLPQS</sequence>
<dbReference type="OrthoDB" id="271595at2759"/>
<accession>A0A7G2CQX0</accession>
<protein>
    <submittedName>
        <fullName evidence="2">Uncharacterized protein</fullName>
    </submittedName>
</protein>
<evidence type="ECO:0000256" key="1">
    <source>
        <dbReference type="SAM" id="MobiDB-lite"/>
    </source>
</evidence>
<proteinExistence type="predicted"/>